<dbReference type="NCBIfam" id="NF006828">
    <property type="entry name" value="PRK09350.1"/>
    <property type="match status" value="1"/>
</dbReference>
<dbReference type="PROSITE" id="PS50862">
    <property type="entry name" value="AA_TRNA_LIGASE_II"/>
    <property type="match status" value="1"/>
</dbReference>
<dbReference type="Pfam" id="PF00152">
    <property type="entry name" value="tRNA-synt_2"/>
    <property type="match status" value="1"/>
</dbReference>
<evidence type="ECO:0000256" key="2">
    <source>
        <dbReference type="ARBA" id="ARBA00022598"/>
    </source>
</evidence>
<evidence type="ECO:0000256" key="1">
    <source>
        <dbReference type="ARBA" id="ARBA00011738"/>
    </source>
</evidence>
<evidence type="ECO:0000313" key="7">
    <source>
        <dbReference type="Proteomes" id="UP000598633"/>
    </source>
</evidence>
<dbReference type="EMBL" id="JACXWA010000059">
    <property type="protein sequence ID" value="MBD3870390.1"/>
    <property type="molecule type" value="Genomic_DNA"/>
</dbReference>
<evidence type="ECO:0000313" key="6">
    <source>
        <dbReference type="EMBL" id="MBD3870390.1"/>
    </source>
</evidence>
<evidence type="ECO:0000259" key="5">
    <source>
        <dbReference type="PROSITE" id="PS50862"/>
    </source>
</evidence>
<dbReference type="GO" id="GO:0000049">
    <property type="term" value="F:tRNA binding"/>
    <property type="evidence" value="ECO:0007669"/>
    <property type="project" value="TreeGrafter"/>
</dbReference>
<dbReference type="Gene3D" id="3.30.930.10">
    <property type="entry name" value="Bira Bifunctional Protein, Domain 2"/>
    <property type="match status" value="1"/>
</dbReference>
<keyword evidence="6" id="KW-0251">Elongation factor</keyword>
<keyword evidence="4" id="KW-0067">ATP-binding</keyword>
<dbReference type="NCBIfam" id="TIGR00462">
    <property type="entry name" value="genX"/>
    <property type="match status" value="1"/>
</dbReference>
<comment type="subunit">
    <text evidence="1">Homodimer.</text>
</comment>
<dbReference type="GO" id="GO:0005829">
    <property type="term" value="C:cytosol"/>
    <property type="evidence" value="ECO:0007669"/>
    <property type="project" value="TreeGrafter"/>
</dbReference>
<keyword evidence="2 6" id="KW-0436">Ligase</keyword>
<proteinExistence type="predicted"/>
<dbReference type="InterPro" id="IPR006195">
    <property type="entry name" value="aa-tRNA-synth_II"/>
</dbReference>
<keyword evidence="6" id="KW-0648">Protein biosynthesis</keyword>
<dbReference type="GO" id="GO:0006430">
    <property type="term" value="P:lysyl-tRNA aminoacylation"/>
    <property type="evidence" value="ECO:0007669"/>
    <property type="project" value="InterPro"/>
</dbReference>
<accession>A0A8J6Y4R8</accession>
<comment type="caution">
    <text evidence="6">The sequence shown here is derived from an EMBL/GenBank/DDBJ whole genome shotgun (WGS) entry which is preliminary data.</text>
</comment>
<dbReference type="GO" id="GO:0003746">
    <property type="term" value="F:translation elongation factor activity"/>
    <property type="evidence" value="ECO:0007669"/>
    <property type="project" value="UniProtKB-KW"/>
</dbReference>
<organism evidence="6 7">
    <name type="scientific">Candidatus Sulfomarinibacter kjeldsenii</name>
    <dbReference type="NCBI Taxonomy" id="2885994"/>
    <lineage>
        <taxon>Bacteria</taxon>
        <taxon>Pseudomonadati</taxon>
        <taxon>Acidobacteriota</taxon>
        <taxon>Thermoanaerobaculia</taxon>
        <taxon>Thermoanaerobaculales</taxon>
        <taxon>Candidatus Sulfomarinibacteraceae</taxon>
        <taxon>Candidatus Sulfomarinibacter</taxon>
    </lineage>
</organism>
<feature type="domain" description="Aminoacyl-transfer RNA synthetases class-II family profile" evidence="5">
    <location>
        <begin position="16"/>
        <end position="319"/>
    </location>
</feature>
<dbReference type="FunFam" id="3.30.930.10:FF:000017">
    <property type="entry name" value="Elongation factor P--(R)-beta-lysine ligase"/>
    <property type="match status" value="1"/>
</dbReference>
<dbReference type="Proteomes" id="UP000598633">
    <property type="component" value="Unassembled WGS sequence"/>
</dbReference>
<reference evidence="6 7" key="1">
    <citation type="submission" date="2020-08" db="EMBL/GenBank/DDBJ databases">
        <title>Acidobacteriota in marine sediments use diverse sulfur dissimilation pathways.</title>
        <authorList>
            <person name="Wasmund K."/>
        </authorList>
    </citation>
    <scope>NUCLEOTIDE SEQUENCE [LARGE SCALE GENOMIC DNA]</scope>
    <source>
        <strain evidence="6">MAG AM3-A</strain>
    </source>
</reference>
<evidence type="ECO:0000256" key="4">
    <source>
        <dbReference type="ARBA" id="ARBA00022840"/>
    </source>
</evidence>
<name>A0A8J6Y4R8_9BACT</name>
<dbReference type="GO" id="GO:0004824">
    <property type="term" value="F:lysine-tRNA ligase activity"/>
    <property type="evidence" value="ECO:0007669"/>
    <property type="project" value="InterPro"/>
</dbReference>
<dbReference type="InterPro" id="IPR004364">
    <property type="entry name" value="Aa-tRNA-synt_II"/>
</dbReference>
<protein>
    <submittedName>
        <fullName evidence="6">Elongation factor P--(R)-beta-lysine ligase</fullName>
        <ecNumber evidence="6">6.3.1.-</ecNumber>
    </submittedName>
</protein>
<dbReference type="InterPro" id="IPR045864">
    <property type="entry name" value="aa-tRNA-synth_II/BPL/LPL"/>
</dbReference>
<dbReference type="SUPFAM" id="SSF55681">
    <property type="entry name" value="Class II aaRS and biotin synthetases"/>
    <property type="match status" value="1"/>
</dbReference>
<gene>
    <name evidence="6" type="primary">epmA</name>
    <name evidence="6" type="ORF">IFJ97_03395</name>
</gene>
<dbReference type="GO" id="GO:0005524">
    <property type="term" value="F:ATP binding"/>
    <property type="evidence" value="ECO:0007669"/>
    <property type="project" value="UniProtKB-KW"/>
</dbReference>
<dbReference type="PANTHER" id="PTHR42918">
    <property type="entry name" value="LYSYL-TRNA SYNTHETASE"/>
    <property type="match status" value="1"/>
</dbReference>
<dbReference type="EC" id="6.3.1.-" evidence="6"/>
<dbReference type="InterPro" id="IPR004525">
    <property type="entry name" value="EpmA"/>
</dbReference>
<sequence length="323" mass="35922">MSGRDDWRPTASMDVLRLRAEILTRIRAFFAERKVLEVETPLLASAPVTDLHLHALSCHFRGPGADEGRQLYLQTSPEFAMKRLLAAGSGPIYQICRAVRDGEAGRRHNPEFTILEWYRPCWDHYRLMDEVDELLAAVLGCGSGERLSYAAAFKRYAGVGVFDETDAALRLRIEDLGVSDIEGLSRDDLLDLILTHVIEPKLGHSQPTFIHDYPASQASLARVRDGDPPLAERFEVFAEGVELANGYHELVDPSEQRLRFETDLEARTSRGLPEVPIDERLLAALEHGLPGCAGVALGIDRLLMLVSGTRNIADVLTFPIDRA</sequence>
<evidence type="ECO:0000256" key="3">
    <source>
        <dbReference type="ARBA" id="ARBA00022741"/>
    </source>
</evidence>
<dbReference type="PANTHER" id="PTHR42918:SF6">
    <property type="entry name" value="ELONGATION FACTOR P--(R)-BETA-LYSINE LIGASE"/>
    <property type="match status" value="1"/>
</dbReference>
<dbReference type="AlphaFoldDB" id="A0A8J6Y4R8"/>
<keyword evidence="3" id="KW-0547">Nucleotide-binding</keyword>